<dbReference type="EMBL" id="MU251433">
    <property type="protein sequence ID" value="KAG9235393.1"/>
    <property type="molecule type" value="Genomic_DNA"/>
</dbReference>
<feature type="compositionally biased region" description="Low complexity" evidence="1">
    <location>
        <begin position="74"/>
        <end position="85"/>
    </location>
</feature>
<evidence type="ECO:0000256" key="1">
    <source>
        <dbReference type="SAM" id="MobiDB-lite"/>
    </source>
</evidence>
<name>A0A9P8C656_9HELO</name>
<feature type="signal peptide" evidence="2">
    <location>
        <begin position="1"/>
        <end position="19"/>
    </location>
</feature>
<organism evidence="3 4">
    <name type="scientific">Amylocarpus encephaloides</name>
    <dbReference type="NCBI Taxonomy" id="45428"/>
    <lineage>
        <taxon>Eukaryota</taxon>
        <taxon>Fungi</taxon>
        <taxon>Dikarya</taxon>
        <taxon>Ascomycota</taxon>
        <taxon>Pezizomycotina</taxon>
        <taxon>Leotiomycetes</taxon>
        <taxon>Helotiales</taxon>
        <taxon>Helotiales incertae sedis</taxon>
        <taxon>Amylocarpus</taxon>
    </lineage>
</organism>
<sequence>MPPIHESLFLVALIVAATNRDLKEGVTHEQWESIRAAMSSNTVSAVKKRVDRLQDEMKIKAVSGGYAADVVKATPSKRATSSSDSAADRPKKLCTSKKAIKNAEAEIDPELEVEK</sequence>
<protein>
    <submittedName>
        <fullName evidence="3">Uncharacterized protein</fullName>
    </submittedName>
</protein>
<evidence type="ECO:0000313" key="3">
    <source>
        <dbReference type="EMBL" id="KAG9235393.1"/>
    </source>
</evidence>
<accession>A0A9P8C656</accession>
<keyword evidence="4" id="KW-1185">Reference proteome</keyword>
<gene>
    <name evidence="3" type="ORF">BJ875DRAFT_495055</name>
</gene>
<keyword evidence="2" id="KW-0732">Signal</keyword>
<evidence type="ECO:0000256" key="2">
    <source>
        <dbReference type="SAM" id="SignalP"/>
    </source>
</evidence>
<dbReference type="AlphaFoldDB" id="A0A9P8C656"/>
<feature type="region of interest" description="Disordered" evidence="1">
    <location>
        <begin position="74"/>
        <end position="93"/>
    </location>
</feature>
<feature type="chain" id="PRO_5040307641" evidence="2">
    <location>
        <begin position="20"/>
        <end position="115"/>
    </location>
</feature>
<proteinExistence type="predicted"/>
<dbReference type="Proteomes" id="UP000824998">
    <property type="component" value="Unassembled WGS sequence"/>
</dbReference>
<reference evidence="3" key="1">
    <citation type="journal article" date="2021" name="IMA Fungus">
        <title>Genomic characterization of three marine fungi, including Emericellopsis atlantica sp. nov. with signatures of a generalist lifestyle and marine biomass degradation.</title>
        <authorList>
            <person name="Hagestad O.C."/>
            <person name="Hou L."/>
            <person name="Andersen J.H."/>
            <person name="Hansen E.H."/>
            <person name="Altermark B."/>
            <person name="Li C."/>
            <person name="Kuhnert E."/>
            <person name="Cox R.J."/>
            <person name="Crous P.W."/>
            <person name="Spatafora J.W."/>
            <person name="Lail K."/>
            <person name="Amirebrahimi M."/>
            <person name="Lipzen A."/>
            <person name="Pangilinan J."/>
            <person name="Andreopoulos W."/>
            <person name="Hayes R.D."/>
            <person name="Ng V."/>
            <person name="Grigoriev I.V."/>
            <person name="Jackson S.A."/>
            <person name="Sutton T.D.S."/>
            <person name="Dobson A.D.W."/>
            <person name="Rama T."/>
        </authorList>
    </citation>
    <scope>NUCLEOTIDE SEQUENCE</scope>
    <source>
        <strain evidence="3">TRa018bII</strain>
    </source>
</reference>
<evidence type="ECO:0000313" key="4">
    <source>
        <dbReference type="Proteomes" id="UP000824998"/>
    </source>
</evidence>
<comment type="caution">
    <text evidence="3">The sequence shown here is derived from an EMBL/GenBank/DDBJ whole genome shotgun (WGS) entry which is preliminary data.</text>
</comment>